<gene>
    <name evidence="1" type="ORF">PCLFYP37_01583</name>
</gene>
<organism evidence="1">
    <name type="scientific">Paraprevotella clara</name>
    <dbReference type="NCBI Taxonomy" id="454154"/>
    <lineage>
        <taxon>Bacteria</taxon>
        <taxon>Pseudomonadati</taxon>
        <taxon>Bacteroidota</taxon>
        <taxon>Bacteroidia</taxon>
        <taxon>Bacteroidales</taxon>
        <taxon>Prevotellaceae</taxon>
        <taxon>Paraprevotella</taxon>
    </lineage>
</organism>
<dbReference type="AlphaFoldDB" id="A0A6N3B3H7"/>
<proteinExistence type="predicted"/>
<reference evidence="1" key="1">
    <citation type="submission" date="2019-11" db="EMBL/GenBank/DDBJ databases">
        <authorList>
            <person name="Feng L."/>
        </authorList>
    </citation>
    <scope>NUCLEOTIDE SEQUENCE</scope>
    <source>
        <strain evidence="1">PclaraLFYP37</strain>
    </source>
</reference>
<dbReference type="RefSeq" id="WP_302581386.1">
    <property type="nucleotide sequence ID" value="NZ_CACRUT010000008.1"/>
</dbReference>
<sequence length="84" mass="10088">MNTMVFLEDTLNQLQSFSTDEKQWLADKLYEQIREEKKKEKLVFPHISKGYKPNREVLDMVADRLPVEIDVEAEQAKMWEERTK</sequence>
<evidence type="ECO:0000313" key="1">
    <source>
        <dbReference type="EMBL" id="VYT96356.1"/>
    </source>
</evidence>
<dbReference type="EMBL" id="CACRUT010000008">
    <property type="protein sequence ID" value="VYT96356.1"/>
    <property type="molecule type" value="Genomic_DNA"/>
</dbReference>
<name>A0A6N3B3H7_9BACT</name>
<protein>
    <submittedName>
        <fullName evidence="1">Uncharacterized protein</fullName>
    </submittedName>
</protein>
<accession>A0A6N3B3H7</accession>